<organism evidence="2">
    <name type="scientific">Mytilinidion resinicola</name>
    <dbReference type="NCBI Taxonomy" id="574789"/>
    <lineage>
        <taxon>Eukaryota</taxon>
        <taxon>Fungi</taxon>
        <taxon>Dikarya</taxon>
        <taxon>Ascomycota</taxon>
        <taxon>Pezizomycotina</taxon>
        <taxon>Dothideomycetes</taxon>
        <taxon>Pleosporomycetidae</taxon>
        <taxon>Mytilinidiales</taxon>
        <taxon>Mytilinidiaceae</taxon>
        <taxon>Mytilinidion</taxon>
    </lineage>
</organism>
<dbReference type="InterPro" id="IPR050158">
    <property type="entry name" value="Ubiquitin_ubiquitin-like"/>
</dbReference>
<dbReference type="Gene3D" id="3.10.20.90">
    <property type="entry name" value="Phosphatidylinositol 3-kinase Catalytic Subunit, Chain A, domain 1"/>
    <property type="match status" value="1"/>
</dbReference>
<dbReference type="SMART" id="SM00213">
    <property type="entry name" value="UBQ"/>
    <property type="match status" value="1"/>
</dbReference>
<keyword evidence="3" id="KW-1185">Reference proteome</keyword>
<dbReference type="EMBL" id="MU003707">
    <property type="protein sequence ID" value="KAF2806417.1"/>
    <property type="molecule type" value="Genomic_DNA"/>
</dbReference>
<feature type="domain" description="Ubiquitin-like" evidence="1">
    <location>
        <begin position="18"/>
        <end position="86"/>
    </location>
</feature>
<sequence>MEIDGPAPNVPPNTGAEIQIIVKTRGRRIPIQTQSSATVEDIKICIQDKEGRYTQIPCLVFRGQRLEIGRTMSSYGVQQDSILHVVWIHPRFESITLPDGTEAEHQLEQ</sequence>
<dbReference type="PANTHER" id="PTHR10666">
    <property type="entry name" value="UBIQUITIN"/>
    <property type="match status" value="1"/>
</dbReference>
<dbReference type="InterPro" id="IPR000626">
    <property type="entry name" value="Ubiquitin-like_dom"/>
</dbReference>
<reference evidence="2 4" key="1">
    <citation type="journal article" date="2020" name="Stud. Mycol.">
        <title>101 Dothideomycetes genomes: a test case for predicting lifestyles and emergence of pathogens.</title>
        <authorList>
            <person name="Haridas S."/>
            <person name="Albert R."/>
            <person name="Binder M."/>
            <person name="Bloem J."/>
            <person name="Labutti K."/>
            <person name="Salamov A."/>
            <person name="Andreopoulos B."/>
            <person name="Baker S."/>
            <person name="Barry K."/>
            <person name="Bills G."/>
            <person name="Bluhm B."/>
            <person name="Cannon C."/>
            <person name="Castanera R."/>
            <person name="Culley D."/>
            <person name="Daum C."/>
            <person name="Ezra D."/>
            <person name="Gonzalez J."/>
            <person name="Henrissat B."/>
            <person name="Kuo A."/>
            <person name="Liang C."/>
            <person name="Lipzen A."/>
            <person name="Lutzoni F."/>
            <person name="Magnuson J."/>
            <person name="Mondo S."/>
            <person name="Nolan M."/>
            <person name="Ohm R."/>
            <person name="Pangilinan J."/>
            <person name="Park H.-J."/>
            <person name="Ramirez L."/>
            <person name="Alfaro M."/>
            <person name="Sun H."/>
            <person name="Tritt A."/>
            <person name="Yoshinaga Y."/>
            <person name="Zwiers L.-H."/>
            <person name="Turgeon B."/>
            <person name="Goodwin S."/>
            <person name="Spatafora J."/>
            <person name="Crous P."/>
            <person name="Grigoriev I."/>
        </authorList>
    </citation>
    <scope>NUCLEOTIDE SEQUENCE</scope>
    <source>
        <strain evidence="2 4">CBS 304.34</strain>
    </source>
</reference>
<proteinExistence type="predicted"/>
<reference evidence="4" key="2">
    <citation type="submission" date="2020-04" db="EMBL/GenBank/DDBJ databases">
        <authorList>
            <consortium name="NCBI Genome Project"/>
        </authorList>
    </citation>
    <scope>NUCLEOTIDE SEQUENCE</scope>
    <source>
        <strain evidence="4">CBS 304.34</strain>
    </source>
</reference>
<dbReference type="Pfam" id="PF00240">
    <property type="entry name" value="ubiquitin"/>
    <property type="match status" value="1"/>
</dbReference>
<dbReference type="AlphaFoldDB" id="A0A6A6YEY1"/>
<gene>
    <name evidence="2 4" type="ORF">BDZ99DRAFT_449141</name>
</gene>
<protein>
    <recommendedName>
        <fullName evidence="1">Ubiquitin-like domain-containing protein</fullName>
    </recommendedName>
</protein>
<dbReference type="RefSeq" id="XP_033573381.1">
    <property type="nucleotide sequence ID" value="XM_033718100.1"/>
</dbReference>
<dbReference type="OrthoDB" id="1885901at2759"/>
<dbReference type="InterPro" id="IPR029071">
    <property type="entry name" value="Ubiquitin-like_domsf"/>
</dbReference>
<dbReference type="GeneID" id="54458993"/>
<dbReference type="PROSITE" id="PS50053">
    <property type="entry name" value="UBIQUITIN_2"/>
    <property type="match status" value="1"/>
</dbReference>
<dbReference type="Proteomes" id="UP000504636">
    <property type="component" value="Unplaced"/>
</dbReference>
<name>A0A6A6YEY1_9PEZI</name>
<reference evidence="4" key="3">
    <citation type="submission" date="2025-04" db="UniProtKB">
        <authorList>
            <consortium name="RefSeq"/>
        </authorList>
    </citation>
    <scope>IDENTIFICATION</scope>
    <source>
        <strain evidence="4">CBS 304.34</strain>
    </source>
</reference>
<evidence type="ECO:0000313" key="3">
    <source>
        <dbReference type="Proteomes" id="UP000504636"/>
    </source>
</evidence>
<dbReference type="PRINTS" id="PR00348">
    <property type="entry name" value="UBIQUITIN"/>
</dbReference>
<dbReference type="InterPro" id="IPR019956">
    <property type="entry name" value="Ubiquitin_dom"/>
</dbReference>
<evidence type="ECO:0000259" key="1">
    <source>
        <dbReference type="PROSITE" id="PS50053"/>
    </source>
</evidence>
<evidence type="ECO:0000313" key="4">
    <source>
        <dbReference type="RefSeq" id="XP_033573381.1"/>
    </source>
</evidence>
<dbReference type="SUPFAM" id="SSF54236">
    <property type="entry name" value="Ubiquitin-like"/>
    <property type="match status" value="1"/>
</dbReference>
<evidence type="ECO:0000313" key="2">
    <source>
        <dbReference type="EMBL" id="KAF2806417.1"/>
    </source>
</evidence>
<accession>A0A6A6YEY1</accession>